<dbReference type="Gene3D" id="3.20.20.70">
    <property type="entry name" value="Aldolase class I"/>
    <property type="match status" value="1"/>
</dbReference>
<accession>A0ABW3MD43</accession>
<evidence type="ECO:0000313" key="7">
    <source>
        <dbReference type="Proteomes" id="UP001597045"/>
    </source>
</evidence>
<dbReference type="InterPro" id="IPR013785">
    <property type="entry name" value="Aldolase_TIM"/>
</dbReference>
<comment type="similarity">
    <text evidence="1 4">Belongs to the glycosyl hydrolase 27 family.</text>
</comment>
<evidence type="ECO:0000256" key="1">
    <source>
        <dbReference type="ARBA" id="ARBA00009743"/>
    </source>
</evidence>
<dbReference type="Proteomes" id="UP001597045">
    <property type="component" value="Unassembled WGS sequence"/>
</dbReference>
<keyword evidence="2 4" id="KW-0378">Hydrolase</keyword>
<dbReference type="InterPro" id="IPR017853">
    <property type="entry name" value="GH"/>
</dbReference>
<dbReference type="PANTHER" id="PTHR11452">
    <property type="entry name" value="ALPHA-GALACTOSIDASE/ALPHA-N-ACETYLGALACTOSAMINIDASE"/>
    <property type="match status" value="1"/>
</dbReference>
<keyword evidence="3 4" id="KW-0326">Glycosidase</keyword>
<evidence type="ECO:0000256" key="5">
    <source>
        <dbReference type="SAM" id="SignalP"/>
    </source>
</evidence>
<evidence type="ECO:0000256" key="2">
    <source>
        <dbReference type="ARBA" id="ARBA00022801"/>
    </source>
</evidence>
<dbReference type="PRINTS" id="PR00740">
    <property type="entry name" value="GLHYDRLASE27"/>
</dbReference>
<name>A0ABW3MD43_9PSEU</name>
<dbReference type="SUPFAM" id="SSF51445">
    <property type="entry name" value="(Trans)glycosidases"/>
    <property type="match status" value="1"/>
</dbReference>
<keyword evidence="7" id="KW-1185">Reference proteome</keyword>
<reference evidence="7" key="1">
    <citation type="journal article" date="2019" name="Int. J. Syst. Evol. Microbiol.">
        <title>The Global Catalogue of Microorganisms (GCM) 10K type strain sequencing project: providing services to taxonomists for standard genome sequencing and annotation.</title>
        <authorList>
            <consortium name="The Broad Institute Genomics Platform"/>
            <consortium name="The Broad Institute Genome Sequencing Center for Infectious Disease"/>
            <person name="Wu L."/>
            <person name="Ma J."/>
        </authorList>
    </citation>
    <scope>NUCLEOTIDE SEQUENCE [LARGE SCALE GENOMIC DNA]</scope>
    <source>
        <strain evidence="7">JCM 31486</strain>
    </source>
</reference>
<keyword evidence="4" id="KW-1015">Disulfide bond</keyword>
<proteinExistence type="inferred from homology"/>
<protein>
    <recommendedName>
        <fullName evidence="4">Alpha-galactosidase</fullName>
        <ecNumber evidence="4">3.2.1.22</ecNumber>
    </recommendedName>
    <alternativeName>
        <fullName evidence="4">Melibiase</fullName>
    </alternativeName>
</protein>
<evidence type="ECO:0000256" key="3">
    <source>
        <dbReference type="ARBA" id="ARBA00023295"/>
    </source>
</evidence>
<organism evidence="6 7">
    <name type="scientific">Kibdelosporangium lantanae</name>
    <dbReference type="NCBI Taxonomy" id="1497396"/>
    <lineage>
        <taxon>Bacteria</taxon>
        <taxon>Bacillati</taxon>
        <taxon>Actinomycetota</taxon>
        <taxon>Actinomycetes</taxon>
        <taxon>Pseudonocardiales</taxon>
        <taxon>Pseudonocardiaceae</taxon>
        <taxon>Kibdelosporangium</taxon>
    </lineage>
</organism>
<dbReference type="EMBL" id="JBHTIS010000837">
    <property type="protein sequence ID" value="MFD1046900.1"/>
    <property type="molecule type" value="Genomic_DNA"/>
</dbReference>
<feature type="chain" id="PRO_5045379151" description="Alpha-galactosidase" evidence="5">
    <location>
        <begin position="26"/>
        <end position="81"/>
    </location>
</feature>
<comment type="catalytic activity">
    <reaction evidence="4">
        <text>Hydrolysis of terminal, non-reducing alpha-D-galactose residues in alpha-D-galactosides, including galactose oligosaccharides, galactomannans and galactolipids.</text>
        <dbReference type="EC" id="3.2.1.22"/>
    </reaction>
</comment>
<evidence type="ECO:0000313" key="6">
    <source>
        <dbReference type="EMBL" id="MFD1046900.1"/>
    </source>
</evidence>
<gene>
    <name evidence="6" type="ORF">ACFQ1S_15795</name>
</gene>
<sequence length="81" mass="8528">MPRTALFTCALAVVLTSVVAQPAVAAARVPANTLATTPPMGWNSWNKFNCGIDETKIKAAADGLVASGMRDAGYRYVNIDD</sequence>
<evidence type="ECO:0000256" key="4">
    <source>
        <dbReference type="RuleBase" id="RU361168"/>
    </source>
</evidence>
<dbReference type="InterPro" id="IPR002241">
    <property type="entry name" value="Glyco_hydro_27"/>
</dbReference>
<comment type="caution">
    <text evidence="6">The sequence shown here is derived from an EMBL/GenBank/DDBJ whole genome shotgun (WGS) entry which is preliminary data.</text>
</comment>
<dbReference type="Pfam" id="PF16499">
    <property type="entry name" value="Melibiase_2"/>
    <property type="match status" value="1"/>
</dbReference>
<keyword evidence="5" id="KW-0732">Signal</keyword>
<dbReference type="EC" id="3.2.1.22" evidence="4"/>
<feature type="signal peptide" evidence="5">
    <location>
        <begin position="1"/>
        <end position="25"/>
    </location>
</feature>
<dbReference type="PANTHER" id="PTHR11452:SF75">
    <property type="entry name" value="ALPHA-GALACTOSIDASE MEL1"/>
    <property type="match status" value="1"/>
</dbReference>